<dbReference type="InterPro" id="IPR017475">
    <property type="entry name" value="EPS_sugar_tfrase"/>
</dbReference>
<feature type="domain" description="Bacterial sugar transferase" evidence="8">
    <location>
        <begin position="281"/>
        <end position="460"/>
    </location>
</feature>
<feature type="transmembrane region" description="Helical" evidence="7">
    <location>
        <begin position="12"/>
        <end position="31"/>
    </location>
</feature>
<dbReference type="GO" id="GO:0016020">
    <property type="term" value="C:membrane"/>
    <property type="evidence" value="ECO:0007669"/>
    <property type="project" value="UniProtKB-SubCell"/>
</dbReference>
<comment type="similarity">
    <text evidence="2">Belongs to the bacterial sugar transferase family.</text>
</comment>
<organism evidence="9 10">
    <name type="scientific">Paenibacillus contaminans</name>
    <dbReference type="NCBI Taxonomy" id="450362"/>
    <lineage>
        <taxon>Bacteria</taxon>
        <taxon>Bacillati</taxon>
        <taxon>Bacillota</taxon>
        <taxon>Bacilli</taxon>
        <taxon>Bacillales</taxon>
        <taxon>Paenibacillaceae</taxon>
        <taxon>Paenibacillus</taxon>
    </lineage>
</organism>
<evidence type="ECO:0000256" key="2">
    <source>
        <dbReference type="ARBA" id="ARBA00006464"/>
    </source>
</evidence>
<dbReference type="EMBL" id="QMFB01000028">
    <property type="protein sequence ID" value="RAV13777.1"/>
    <property type="molecule type" value="Genomic_DNA"/>
</dbReference>
<sequence>MIRRSQGMLTQLYAGCDFIIMQCSFLVAFYIKFMSGWMGYEWHLPRSNYLTWSLIYGVIAVGLGYLTNFYSPKRKKRFSFEVFKIIQIQAVSLLILIMILFLLKQMDVSRHFLAMFFISNLVFIGFYRYAIKLGLKSLREKGYNKQFVLILGAGSLGRRFYKNVMHHPELGFEVVGFLDDFQTAHEESPQYYKPILGKVEELESILQSMLVDEVIIALPLDAHDKYGHIISICEKAGVRTMIIPDYYDFLPARPHFDNFAGMPLINVRDIPLDDLSNRVMKRMFDIGFSLIAIAFTLPLMLIIVLGIKATSKGPIIFKQERVGLNRRTFQMYKFRSMKVLEQASSDQQWTTADDPRKTKFGSFLRKTSLDELPQFFNVLFGHMSVVGPRPERPFFVEQFKEEIPKYMVKHHIRPGITGWAQSNGLRGDTSIKDRISYDIFYIENWTFLFDIKIIWKTVWNGFVNKNAY</sequence>
<evidence type="ECO:0000313" key="9">
    <source>
        <dbReference type="EMBL" id="RAV13777.1"/>
    </source>
</evidence>
<keyword evidence="10" id="KW-1185">Reference proteome</keyword>
<name>A0A329M9T0_9BACL</name>
<evidence type="ECO:0000256" key="4">
    <source>
        <dbReference type="ARBA" id="ARBA00022692"/>
    </source>
</evidence>
<proteinExistence type="inferred from homology"/>
<evidence type="ECO:0000256" key="3">
    <source>
        <dbReference type="ARBA" id="ARBA00022679"/>
    </source>
</evidence>
<feature type="transmembrane region" description="Helical" evidence="7">
    <location>
        <begin position="51"/>
        <end position="70"/>
    </location>
</feature>
<dbReference type="EC" id="2.7.8.31" evidence="9"/>
<evidence type="ECO:0000256" key="1">
    <source>
        <dbReference type="ARBA" id="ARBA00004141"/>
    </source>
</evidence>
<evidence type="ECO:0000256" key="7">
    <source>
        <dbReference type="SAM" id="Phobius"/>
    </source>
</evidence>
<evidence type="ECO:0000256" key="5">
    <source>
        <dbReference type="ARBA" id="ARBA00022989"/>
    </source>
</evidence>
<dbReference type="InterPro" id="IPR003362">
    <property type="entry name" value="Bact_transf"/>
</dbReference>
<dbReference type="OrthoDB" id="9808602at2"/>
<dbReference type="GO" id="GO:0089702">
    <property type="term" value="F:undecaprenyl-phosphate glucose phosphotransferase activity"/>
    <property type="evidence" value="ECO:0007669"/>
    <property type="project" value="UniProtKB-EC"/>
</dbReference>
<feature type="transmembrane region" description="Helical" evidence="7">
    <location>
        <begin position="286"/>
        <end position="307"/>
    </location>
</feature>
<keyword evidence="4 7" id="KW-0812">Transmembrane</keyword>
<comment type="subcellular location">
    <subcellularLocation>
        <location evidence="1">Membrane</location>
        <topology evidence="1">Multi-pass membrane protein</topology>
    </subcellularLocation>
</comment>
<dbReference type="Pfam" id="PF02397">
    <property type="entry name" value="Bac_transf"/>
    <property type="match status" value="1"/>
</dbReference>
<keyword evidence="3 9" id="KW-0808">Transferase</keyword>
<dbReference type="Gene3D" id="3.40.50.720">
    <property type="entry name" value="NAD(P)-binding Rossmann-like Domain"/>
    <property type="match status" value="1"/>
</dbReference>
<comment type="caution">
    <text evidence="9">The sequence shown here is derived from an EMBL/GenBank/DDBJ whole genome shotgun (WGS) entry which is preliminary data.</text>
</comment>
<accession>A0A329M9T0</accession>
<evidence type="ECO:0000313" key="10">
    <source>
        <dbReference type="Proteomes" id="UP000250369"/>
    </source>
</evidence>
<evidence type="ECO:0000256" key="6">
    <source>
        <dbReference type="ARBA" id="ARBA00023136"/>
    </source>
</evidence>
<dbReference type="InterPro" id="IPR017473">
    <property type="entry name" value="Undecaprenyl-P_gluc_Ptfrase"/>
</dbReference>
<dbReference type="Pfam" id="PF13727">
    <property type="entry name" value="CoA_binding_3"/>
    <property type="match status" value="1"/>
</dbReference>
<dbReference type="Proteomes" id="UP000250369">
    <property type="component" value="Unassembled WGS sequence"/>
</dbReference>
<feature type="transmembrane region" description="Helical" evidence="7">
    <location>
        <begin position="82"/>
        <end position="103"/>
    </location>
</feature>
<gene>
    <name evidence="9" type="ORF">DQG23_32350</name>
</gene>
<dbReference type="NCBIfam" id="TIGR03025">
    <property type="entry name" value="EPS_sugtrans"/>
    <property type="match status" value="1"/>
</dbReference>
<keyword evidence="5 7" id="KW-1133">Transmembrane helix</keyword>
<evidence type="ECO:0000259" key="8">
    <source>
        <dbReference type="Pfam" id="PF02397"/>
    </source>
</evidence>
<dbReference type="NCBIfam" id="TIGR03023">
    <property type="entry name" value="WcaJ_sugtrans"/>
    <property type="match status" value="1"/>
</dbReference>
<dbReference type="AlphaFoldDB" id="A0A329M9T0"/>
<dbReference type="PANTHER" id="PTHR30576:SF0">
    <property type="entry name" value="UNDECAPRENYL-PHOSPHATE N-ACETYLGALACTOSAMINYL 1-PHOSPHATE TRANSFERASE-RELATED"/>
    <property type="match status" value="1"/>
</dbReference>
<dbReference type="InterPro" id="IPR036291">
    <property type="entry name" value="NAD(P)-bd_dom_sf"/>
</dbReference>
<keyword evidence="6 7" id="KW-0472">Membrane</keyword>
<dbReference type="RefSeq" id="WP_113035168.1">
    <property type="nucleotide sequence ID" value="NZ_QMFB01000028.1"/>
</dbReference>
<dbReference type="SUPFAM" id="SSF51735">
    <property type="entry name" value="NAD(P)-binding Rossmann-fold domains"/>
    <property type="match status" value="1"/>
</dbReference>
<feature type="transmembrane region" description="Helical" evidence="7">
    <location>
        <begin position="109"/>
        <end position="131"/>
    </location>
</feature>
<dbReference type="PANTHER" id="PTHR30576">
    <property type="entry name" value="COLANIC BIOSYNTHESIS UDP-GLUCOSE LIPID CARRIER TRANSFERASE"/>
    <property type="match status" value="1"/>
</dbReference>
<reference evidence="9 10" key="1">
    <citation type="journal article" date="2009" name="Int. J. Syst. Evol. Microbiol.">
        <title>Paenibacillus contaminans sp. nov., isolated from a contaminated laboratory plate.</title>
        <authorList>
            <person name="Chou J.H."/>
            <person name="Lee J.H."/>
            <person name="Lin M.C."/>
            <person name="Chang P.S."/>
            <person name="Arun A.B."/>
            <person name="Young C.C."/>
            <person name="Chen W.M."/>
        </authorList>
    </citation>
    <scope>NUCLEOTIDE SEQUENCE [LARGE SCALE GENOMIC DNA]</scope>
    <source>
        <strain evidence="9 10">CKOBP-6</strain>
    </source>
</reference>
<protein>
    <submittedName>
        <fullName evidence="9">Undecaprenyl-phosphate glucose phosphotransferase</fullName>
        <ecNumber evidence="9">2.7.8.31</ecNumber>
    </submittedName>
</protein>